<evidence type="ECO:0000256" key="1">
    <source>
        <dbReference type="SAM" id="MobiDB-lite"/>
    </source>
</evidence>
<proteinExistence type="predicted"/>
<organism evidence="2">
    <name type="scientific">marine sediment metagenome</name>
    <dbReference type="NCBI Taxonomy" id="412755"/>
    <lineage>
        <taxon>unclassified sequences</taxon>
        <taxon>metagenomes</taxon>
        <taxon>ecological metagenomes</taxon>
    </lineage>
</organism>
<evidence type="ECO:0000313" key="2">
    <source>
        <dbReference type="EMBL" id="GAG94470.1"/>
    </source>
</evidence>
<feature type="region of interest" description="Disordered" evidence="1">
    <location>
        <begin position="74"/>
        <end position="96"/>
    </location>
</feature>
<gene>
    <name evidence="2" type="ORF">S01H4_36708</name>
</gene>
<dbReference type="AlphaFoldDB" id="X1BHJ9"/>
<protein>
    <submittedName>
        <fullName evidence="2">Uncharacterized protein</fullName>
    </submittedName>
</protein>
<accession>X1BHJ9</accession>
<reference evidence="2" key="1">
    <citation type="journal article" date="2014" name="Front. Microbiol.">
        <title>High frequency of phylogenetically diverse reductive dehalogenase-homologous genes in deep subseafloor sedimentary metagenomes.</title>
        <authorList>
            <person name="Kawai M."/>
            <person name="Futagami T."/>
            <person name="Toyoda A."/>
            <person name="Takaki Y."/>
            <person name="Nishi S."/>
            <person name="Hori S."/>
            <person name="Arai W."/>
            <person name="Tsubouchi T."/>
            <person name="Morono Y."/>
            <person name="Uchiyama I."/>
            <person name="Ito T."/>
            <person name="Fujiyama A."/>
            <person name="Inagaki F."/>
            <person name="Takami H."/>
        </authorList>
    </citation>
    <scope>NUCLEOTIDE SEQUENCE</scope>
    <source>
        <strain evidence="2">Expedition CK06-06</strain>
    </source>
</reference>
<sequence length="96" mass="10914">AEDFCVIGVLATSKPPICYRRERKNTPYYYTGFIFSFFDDGSNVKYFRTKPGQKANSKEKGFLNGKKRRVIAGQGPCHTETKTELPCRQGLSTPNR</sequence>
<dbReference type="EMBL" id="BART01019646">
    <property type="protein sequence ID" value="GAG94470.1"/>
    <property type="molecule type" value="Genomic_DNA"/>
</dbReference>
<name>X1BHJ9_9ZZZZ</name>
<feature type="non-terminal residue" evidence="2">
    <location>
        <position position="1"/>
    </location>
</feature>
<comment type="caution">
    <text evidence="2">The sequence shown here is derived from an EMBL/GenBank/DDBJ whole genome shotgun (WGS) entry which is preliminary data.</text>
</comment>